<dbReference type="Proteomes" id="UP000075398">
    <property type="component" value="Unassembled WGS sequence"/>
</dbReference>
<gene>
    <name evidence="1" type="ORF">AMQ22_01280</name>
</gene>
<proteinExistence type="predicted"/>
<accession>A0A150J309</accession>
<reference evidence="1 2" key="1">
    <citation type="journal article" date="2016" name="ISME J.">
        <title>Chasing the elusive Euryarchaeota class WSA2: genomes reveal a uniquely fastidious methyl-reducing methanogen.</title>
        <authorList>
            <person name="Nobu M.K."/>
            <person name="Narihiro T."/>
            <person name="Kuroda K."/>
            <person name="Mei R."/>
            <person name="Liu W.T."/>
        </authorList>
    </citation>
    <scope>NUCLEOTIDE SEQUENCE [LARGE SCALE GENOMIC DNA]</scope>
    <source>
        <strain evidence="1">U1lsi0528_Bin055</strain>
    </source>
</reference>
<organism evidence="1 2">
    <name type="scientific">Candidatus Methanofastidiosum methylothiophilum</name>
    <dbReference type="NCBI Taxonomy" id="1705564"/>
    <lineage>
        <taxon>Archaea</taxon>
        <taxon>Methanobacteriati</taxon>
        <taxon>Methanobacteriota</taxon>
        <taxon>Stenosarchaea group</taxon>
        <taxon>Candidatus Methanofastidiosia</taxon>
        <taxon>Candidatus Methanofastidiosales</taxon>
        <taxon>Candidatus Methanofastidiosaceae</taxon>
        <taxon>Candidatus Methanofastidiosum</taxon>
    </lineage>
</organism>
<dbReference type="AlphaFoldDB" id="A0A150J309"/>
<dbReference type="EMBL" id="LNGC01000055">
    <property type="protein sequence ID" value="KYC51589.1"/>
    <property type="molecule type" value="Genomic_DNA"/>
</dbReference>
<protein>
    <submittedName>
        <fullName evidence="1">Uncharacterized protein</fullName>
    </submittedName>
</protein>
<evidence type="ECO:0000313" key="2">
    <source>
        <dbReference type="Proteomes" id="UP000075398"/>
    </source>
</evidence>
<comment type="caution">
    <text evidence="1">The sequence shown here is derived from an EMBL/GenBank/DDBJ whole genome shotgun (WGS) entry which is preliminary data.</text>
</comment>
<name>A0A150J309_9EURY</name>
<sequence>MEFSKPVGIEEPISLAKAIKGAYLDIQTNKTGVEMVYFLYRLFDDVYFVMEYSNKNNLQEEFKYLILDRSRQ</sequence>
<evidence type="ECO:0000313" key="1">
    <source>
        <dbReference type="EMBL" id="KYC51589.1"/>
    </source>
</evidence>